<dbReference type="STRING" id="861557.E3RM83"/>
<name>E3RM83_PYRTT</name>
<feature type="compositionally biased region" description="Low complexity" evidence="1">
    <location>
        <begin position="104"/>
        <end position="118"/>
    </location>
</feature>
<feature type="compositionally biased region" description="Gly residues" evidence="1">
    <location>
        <begin position="144"/>
        <end position="157"/>
    </location>
</feature>
<dbReference type="OrthoDB" id="2590867at2759"/>
<sequence length="251" mass="24711">MMNKADPRVDSDRLGTAGNTAGAGGVGAGQYTESHGSGLTGHSTTGHGLGSSTNGAYSSGNTMGTGMTGGHGTSDFNDPSGPHGSRMANQADPRVGGGVGSNGAGAYNTTGSGVTGHSTTGGLGHSDPTGPHSSHAANTADPRVGGGVGSTGMGGTGHHTSTTGEHGSVPGHVEGTGRDDVAQGGYASKSELPKALVEPQSHAVPHSSIREDHQHASGHQSTSDVHGKPSMMDKLNPKKDADHDGKRGIMD</sequence>
<proteinExistence type="predicted"/>
<evidence type="ECO:0000313" key="2">
    <source>
        <dbReference type="EMBL" id="EFQ93181.1"/>
    </source>
</evidence>
<dbReference type="PANTHER" id="PTHR39606:SF1">
    <property type="entry name" value="CELL SURFACE PROTEIN"/>
    <property type="match status" value="1"/>
</dbReference>
<dbReference type="AlphaFoldDB" id="E3RM83"/>
<accession>E3RM83</accession>
<organism evidence="3">
    <name type="scientific">Pyrenophora teres f. teres (strain 0-1)</name>
    <name type="common">Barley net blotch fungus</name>
    <name type="synonym">Drechslera teres f. teres</name>
    <dbReference type="NCBI Taxonomy" id="861557"/>
    <lineage>
        <taxon>Eukaryota</taxon>
        <taxon>Fungi</taxon>
        <taxon>Dikarya</taxon>
        <taxon>Ascomycota</taxon>
        <taxon>Pezizomycotina</taxon>
        <taxon>Dothideomycetes</taxon>
        <taxon>Pleosporomycetidae</taxon>
        <taxon>Pleosporales</taxon>
        <taxon>Pleosporineae</taxon>
        <taxon>Pleosporaceae</taxon>
        <taxon>Pyrenophora</taxon>
    </lineage>
</organism>
<feature type="compositionally biased region" description="Low complexity" evidence="1">
    <location>
        <begin position="34"/>
        <end position="53"/>
    </location>
</feature>
<protein>
    <submittedName>
        <fullName evidence="2">Uncharacterized protein</fullName>
    </submittedName>
</protein>
<evidence type="ECO:0000313" key="3">
    <source>
        <dbReference type="Proteomes" id="UP000001067"/>
    </source>
</evidence>
<feature type="compositionally biased region" description="Low complexity" evidence="1">
    <location>
        <begin position="158"/>
        <end position="169"/>
    </location>
</feature>
<feature type="compositionally biased region" description="Basic and acidic residues" evidence="1">
    <location>
        <begin position="1"/>
        <end position="13"/>
    </location>
</feature>
<gene>
    <name evidence="2" type="ORF">PTT_09533</name>
</gene>
<evidence type="ECO:0000256" key="1">
    <source>
        <dbReference type="SAM" id="MobiDB-lite"/>
    </source>
</evidence>
<dbReference type="EMBL" id="GL533963">
    <property type="protein sequence ID" value="EFQ93181.1"/>
    <property type="molecule type" value="Genomic_DNA"/>
</dbReference>
<keyword evidence="3" id="KW-1185">Reference proteome</keyword>
<feature type="region of interest" description="Disordered" evidence="1">
    <location>
        <begin position="1"/>
        <end position="251"/>
    </location>
</feature>
<feature type="compositionally biased region" description="Basic and acidic residues" evidence="1">
    <location>
        <begin position="235"/>
        <end position="251"/>
    </location>
</feature>
<reference evidence="2 3" key="1">
    <citation type="journal article" date="2010" name="Genome Biol.">
        <title>A first genome assembly of the barley fungal pathogen Pyrenophora teres f. teres.</title>
        <authorList>
            <person name="Ellwood S.R."/>
            <person name="Liu Z."/>
            <person name="Syme R.A."/>
            <person name="Lai Z."/>
            <person name="Hane J.K."/>
            <person name="Keiper F."/>
            <person name="Moffat C.S."/>
            <person name="Oliver R.P."/>
            <person name="Friesen T.L."/>
        </authorList>
    </citation>
    <scope>NUCLEOTIDE SEQUENCE [LARGE SCALE GENOMIC DNA]</scope>
    <source>
        <strain evidence="2 3">0-1</strain>
    </source>
</reference>
<dbReference type="PANTHER" id="PTHR39606">
    <property type="entry name" value="SURFACE PROTEIN, PUTATIVE-RELATED"/>
    <property type="match status" value="1"/>
</dbReference>
<dbReference type="KEGG" id="pte:PTT_09533"/>
<dbReference type="HOGENOM" id="CLU_1205292_0_0_1"/>
<dbReference type="Proteomes" id="UP000001067">
    <property type="component" value="Unassembled WGS sequence"/>
</dbReference>